<dbReference type="PROSITE" id="PS50042">
    <property type="entry name" value="CNMP_BINDING_3"/>
    <property type="match status" value="1"/>
</dbReference>
<feature type="domain" description="Cyclic nucleotide-binding" evidence="9">
    <location>
        <begin position="450"/>
        <end position="490"/>
    </location>
</feature>
<gene>
    <name evidence="10" type="ORF">PV11_10036</name>
</gene>
<dbReference type="HOGENOM" id="CLU_046315_1_0_1"/>
<evidence type="ECO:0000313" key="10">
    <source>
        <dbReference type="EMBL" id="KIV78307.1"/>
    </source>
</evidence>
<dbReference type="AlphaFoldDB" id="A0A0D1Y609"/>
<comment type="similarity">
    <text evidence="2">Belongs to the mitochondrion-specific ribosomal protein mS29 family.</text>
</comment>
<dbReference type="STRING" id="1016849.A0A0D1Y609"/>
<dbReference type="GO" id="GO:0005763">
    <property type="term" value="C:mitochondrial small ribosomal subunit"/>
    <property type="evidence" value="ECO:0007669"/>
    <property type="project" value="TreeGrafter"/>
</dbReference>
<protein>
    <recommendedName>
        <fullName evidence="7">Small ribosomal subunit protein mS29</fullName>
    </recommendedName>
</protein>
<dbReference type="Pfam" id="PF10236">
    <property type="entry name" value="DAP3"/>
    <property type="match status" value="1"/>
</dbReference>
<dbReference type="Proteomes" id="UP000053599">
    <property type="component" value="Unassembled WGS sequence"/>
</dbReference>
<evidence type="ECO:0000256" key="6">
    <source>
        <dbReference type="ARBA" id="ARBA00023274"/>
    </source>
</evidence>
<dbReference type="PANTHER" id="PTHR12810">
    <property type="entry name" value="MITOCHONDRIAL 28S RIBOSOMAL PROTEIN S29"/>
    <property type="match status" value="1"/>
</dbReference>
<accession>A0A0D1Y609</accession>
<evidence type="ECO:0000256" key="4">
    <source>
        <dbReference type="ARBA" id="ARBA00022980"/>
    </source>
</evidence>
<evidence type="ECO:0000256" key="1">
    <source>
        <dbReference type="ARBA" id="ARBA00004173"/>
    </source>
</evidence>
<keyword evidence="3" id="KW-0809">Transit peptide</keyword>
<dbReference type="PANTHER" id="PTHR12810:SF0">
    <property type="entry name" value="SMALL RIBOSOMAL SUBUNIT PROTEIN MS29"/>
    <property type="match status" value="1"/>
</dbReference>
<keyword evidence="6" id="KW-0687">Ribonucleoprotein</keyword>
<comment type="subcellular location">
    <subcellularLocation>
        <location evidence="1">Mitochondrion</location>
    </subcellularLocation>
</comment>
<evidence type="ECO:0000313" key="11">
    <source>
        <dbReference type="Proteomes" id="UP000053599"/>
    </source>
</evidence>
<evidence type="ECO:0000256" key="5">
    <source>
        <dbReference type="ARBA" id="ARBA00023128"/>
    </source>
</evidence>
<evidence type="ECO:0000256" key="3">
    <source>
        <dbReference type="ARBA" id="ARBA00022946"/>
    </source>
</evidence>
<feature type="region of interest" description="Disordered" evidence="8">
    <location>
        <begin position="36"/>
        <end position="87"/>
    </location>
</feature>
<keyword evidence="5" id="KW-0496">Mitochondrion</keyword>
<name>A0A0D1Y609_9EURO</name>
<organism evidence="10 11">
    <name type="scientific">Exophiala sideris</name>
    <dbReference type="NCBI Taxonomy" id="1016849"/>
    <lineage>
        <taxon>Eukaryota</taxon>
        <taxon>Fungi</taxon>
        <taxon>Dikarya</taxon>
        <taxon>Ascomycota</taxon>
        <taxon>Pezizomycotina</taxon>
        <taxon>Eurotiomycetes</taxon>
        <taxon>Chaetothyriomycetidae</taxon>
        <taxon>Chaetothyriales</taxon>
        <taxon>Herpotrichiellaceae</taxon>
        <taxon>Exophiala</taxon>
    </lineage>
</organism>
<dbReference type="InterPro" id="IPR000595">
    <property type="entry name" value="cNMP-bd_dom"/>
</dbReference>
<reference evidence="10 11" key="1">
    <citation type="submission" date="2015-01" db="EMBL/GenBank/DDBJ databases">
        <title>The Genome Sequence of Exophiala sideris CBS121828.</title>
        <authorList>
            <consortium name="The Broad Institute Genomics Platform"/>
            <person name="Cuomo C."/>
            <person name="de Hoog S."/>
            <person name="Gorbushina A."/>
            <person name="Stielow B."/>
            <person name="Teixiera M."/>
            <person name="Abouelleil A."/>
            <person name="Chapman S.B."/>
            <person name="Priest M."/>
            <person name="Young S.K."/>
            <person name="Wortman J."/>
            <person name="Nusbaum C."/>
            <person name="Birren B."/>
        </authorList>
    </citation>
    <scope>NUCLEOTIDE SEQUENCE [LARGE SCALE GENOMIC DNA]</scope>
    <source>
        <strain evidence="10 11">CBS 121828</strain>
    </source>
</reference>
<dbReference type="InterPro" id="IPR019368">
    <property type="entry name" value="Ribosomal_mS29"/>
</dbReference>
<evidence type="ECO:0000259" key="9">
    <source>
        <dbReference type="PROSITE" id="PS50042"/>
    </source>
</evidence>
<keyword evidence="4" id="KW-0689">Ribosomal protein</keyword>
<dbReference type="OrthoDB" id="274828at2759"/>
<sequence length="490" mass="54408">MSLSICANCLSRLRLCQAIPRRTTLPATLQFQTTSFHTSAAREASPLKAKSSSRGSGPKHRESQSSRLKKKTRERPKLPPVGERRAQRRRIVLSNTNALEVDGMENWSKENLIDSELTGKMMGLNGDLLDQLRDAKAFQRTQNWSLFRRPATLIRNETIAIGQDLEQVNQAHEGKTIKHLVVGEKASGKSILVLQAMCMAYMNDWIVLNVPDAQEFVNNTSSYTPLKQSDGTQSAGEQLYIQPHLTQQLLTRAVYSNTSVLESLKLNHEIPQSFALKKKATLKDLAQLGADDHNLAWPVWKAFWRELTESGTNPRPRILFAADNIDHWMGPSKYRNAEHEIIHAQQLTLVRHFTNLMFSKQTSTPFTNGGMIIFSTTGSNTPAHPTFNVLVRQMRARAQGISATSADFPLPTPYSYPDAHILELAAGSQNVKLTDVNGLSVPESKAYLEYFVRSGLLQADITAGKVAELRSLSGGGVVGELAKLGSRIRV</sequence>
<evidence type="ECO:0000256" key="8">
    <source>
        <dbReference type="SAM" id="MobiDB-lite"/>
    </source>
</evidence>
<dbReference type="EMBL" id="KN846954">
    <property type="protein sequence ID" value="KIV78307.1"/>
    <property type="molecule type" value="Genomic_DNA"/>
</dbReference>
<evidence type="ECO:0000256" key="2">
    <source>
        <dbReference type="ARBA" id="ARBA00009863"/>
    </source>
</evidence>
<dbReference type="GO" id="GO:0003735">
    <property type="term" value="F:structural constituent of ribosome"/>
    <property type="evidence" value="ECO:0007669"/>
    <property type="project" value="TreeGrafter"/>
</dbReference>
<proteinExistence type="inferred from homology"/>
<evidence type="ECO:0000256" key="7">
    <source>
        <dbReference type="ARBA" id="ARBA00035140"/>
    </source>
</evidence>